<name>A0A1E3BKD9_ASPCR</name>
<gene>
    <name evidence="8" type="ORF">SI65_02296</name>
</gene>
<dbReference type="GO" id="GO:0008270">
    <property type="term" value="F:zinc ion binding"/>
    <property type="evidence" value="ECO:0007669"/>
    <property type="project" value="InterPro"/>
</dbReference>
<dbReference type="SMART" id="SM00066">
    <property type="entry name" value="GAL4"/>
    <property type="match status" value="1"/>
</dbReference>
<keyword evidence="3" id="KW-0805">Transcription regulation</keyword>
<dbReference type="PANTHER" id="PTHR47540:SF6">
    <property type="entry name" value="ZN(II)2CYS6 TRANSCRIPTION FACTOR (EUROFUNG)"/>
    <property type="match status" value="1"/>
</dbReference>
<dbReference type="InterPro" id="IPR036864">
    <property type="entry name" value="Zn2-C6_fun-type_DNA-bd_sf"/>
</dbReference>
<protein>
    <recommendedName>
        <fullName evidence="7">Zn(2)-C6 fungal-type domain-containing protein</fullName>
    </recommendedName>
</protein>
<comment type="caution">
    <text evidence="8">The sequence shown here is derived from an EMBL/GenBank/DDBJ whole genome shotgun (WGS) entry which is preliminary data.</text>
</comment>
<dbReference type="GO" id="GO:0005634">
    <property type="term" value="C:nucleus"/>
    <property type="evidence" value="ECO:0007669"/>
    <property type="project" value="UniProtKB-SubCell"/>
</dbReference>
<dbReference type="EMBL" id="JXNT01000002">
    <property type="protein sequence ID" value="ODM21452.1"/>
    <property type="molecule type" value="Genomic_DNA"/>
</dbReference>
<dbReference type="SUPFAM" id="SSF57701">
    <property type="entry name" value="Zn2/Cys6 DNA-binding domain"/>
    <property type="match status" value="1"/>
</dbReference>
<evidence type="ECO:0000256" key="3">
    <source>
        <dbReference type="ARBA" id="ARBA00023015"/>
    </source>
</evidence>
<evidence type="ECO:0000256" key="2">
    <source>
        <dbReference type="ARBA" id="ARBA00022723"/>
    </source>
</evidence>
<dbReference type="OrthoDB" id="3990906at2759"/>
<sequence>MPVVKPPKFHKKKPVACQRCHAHKVKCSGDQPCSRCRNVGRGEECQYSLRDRKLKINESYLDQILAENDQLRAQLQHSRQASSTSDIAPGFNQAQWRESSTPPVRNPLLGDRAWFYPYDPSAPPIYMGEAACTAFATRLRQFLTGNPGTAHVARTQYTPESVLVEAETQWPRLPQARLLVRVAFNQLSRVYHLVLRKTTLDQLDDLYKFPQKREDPAWTAKFFALFALGEVYSSRADSAATAGGRVPGTGYYVRAMGLISILPERPGVVHMESLLLLSLFSYFLNRRHSGYTLIGTAMRIGLILGLNHNIPERQCPDPIEREHRVRIWWAVYIFDRMWGSKTGFPLQIRDEDIHVDLPKEVSSPAAAEQFSDTAYLVASVQLARIVGLIVEKIYSRKEHRESFLQREQHLLLALQGWMQELPAHIRLPGDEGPPAKHIVSLHLQFNQCVILATRPILLHALYQHYGTHKNTDKQPQVPQAVVTLSEACIHAARHSHALVVDEWINGSLPMYGYFYAQYLFSSTLTLVISSLLGSSTIGNTTDIETLETGIEILHRMTDHGNLAAAEFYENLIRVKQTLNQSTNLADEDLCESHIHEHNSNSSIYNTPDAIVDLPDLPNTSTAPGIGFTTEMAFLEPTMQDFLGRSGNEMDLVQPGGLSLGELDSWPTLWAS</sequence>
<keyword evidence="9" id="KW-1185">Reference proteome</keyword>
<evidence type="ECO:0000256" key="4">
    <source>
        <dbReference type="ARBA" id="ARBA00023125"/>
    </source>
</evidence>
<evidence type="ECO:0000313" key="8">
    <source>
        <dbReference type="EMBL" id="ODM21452.1"/>
    </source>
</evidence>
<evidence type="ECO:0000256" key="6">
    <source>
        <dbReference type="ARBA" id="ARBA00023242"/>
    </source>
</evidence>
<dbReference type="CDD" id="cd00067">
    <property type="entry name" value="GAL4"/>
    <property type="match status" value="1"/>
</dbReference>
<dbReference type="AlphaFoldDB" id="A0A1E3BKD9"/>
<dbReference type="Pfam" id="PF00172">
    <property type="entry name" value="Zn_clus"/>
    <property type="match status" value="1"/>
</dbReference>
<dbReference type="GO" id="GO:0006351">
    <property type="term" value="P:DNA-templated transcription"/>
    <property type="evidence" value="ECO:0007669"/>
    <property type="project" value="InterPro"/>
</dbReference>
<evidence type="ECO:0000256" key="5">
    <source>
        <dbReference type="ARBA" id="ARBA00023163"/>
    </source>
</evidence>
<dbReference type="Proteomes" id="UP000094569">
    <property type="component" value="Unassembled WGS sequence"/>
</dbReference>
<dbReference type="SMART" id="SM00906">
    <property type="entry name" value="Fungal_trans"/>
    <property type="match status" value="1"/>
</dbReference>
<evidence type="ECO:0000313" key="9">
    <source>
        <dbReference type="Proteomes" id="UP000094569"/>
    </source>
</evidence>
<organism evidence="8 9">
    <name type="scientific">Aspergillus cristatus</name>
    <name type="common">Chinese Fuzhuan brick tea-fermentation fungus</name>
    <name type="synonym">Eurotium cristatum</name>
    <dbReference type="NCBI Taxonomy" id="573508"/>
    <lineage>
        <taxon>Eukaryota</taxon>
        <taxon>Fungi</taxon>
        <taxon>Dikarya</taxon>
        <taxon>Ascomycota</taxon>
        <taxon>Pezizomycotina</taxon>
        <taxon>Eurotiomycetes</taxon>
        <taxon>Eurotiomycetidae</taxon>
        <taxon>Eurotiales</taxon>
        <taxon>Aspergillaceae</taxon>
        <taxon>Aspergillus</taxon>
        <taxon>Aspergillus subgen. Aspergillus</taxon>
    </lineage>
</organism>
<dbReference type="STRING" id="573508.A0A1E3BKD9"/>
<dbReference type="PROSITE" id="PS00463">
    <property type="entry name" value="ZN2_CY6_FUNGAL_1"/>
    <property type="match status" value="1"/>
</dbReference>
<dbReference type="Gene3D" id="4.10.240.10">
    <property type="entry name" value="Zn(2)-C6 fungal-type DNA-binding domain"/>
    <property type="match status" value="1"/>
</dbReference>
<reference evidence="8 9" key="1">
    <citation type="journal article" date="2016" name="BMC Genomics">
        <title>Comparative genomic and transcriptomic analyses of the Fuzhuan brick tea-fermentation fungus Aspergillus cristatus.</title>
        <authorList>
            <person name="Ge Y."/>
            <person name="Wang Y."/>
            <person name="Liu Y."/>
            <person name="Tan Y."/>
            <person name="Ren X."/>
            <person name="Zhang X."/>
            <person name="Hyde K.D."/>
            <person name="Liu Y."/>
            <person name="Liu Z."/>
        </authorList>
    </citation>
    <scope>NUCLEOTIDE SEQUENCE [LARGE SCALE GENOMIC DNA]</scope>
    <source>
        <strain evidence="8 9">GZAAS20.1005</strain>
    </source>
</reference>
<dbReference type="InterPro" id="IPR001138">
    <property type="entry name" value="Zn2Cys6_DnaBD"/>
</dbReference>
<dbReference type="InterPro" id="IPR051711">
    <property type="entry name" value="Stress_Response_Reg"/>
</dbReference>
<dbReference type="VEuPathDB" id="FungiDB:SI65_02296"/>
<keyword evidence="5" id="KW-0804">Transcription</keyword>
<evidence type="ECO:0000259" key="7">
    <source>
        <dbReference type="PROSITE" id="PS50048"/>
    </source>
</evidence>
<dbReference type="CDD" id="cd12148">
    <property type="entry name" value="fungal_TF_MHR"/>
    <property type="match status" value="1"/>
</dbReference>
<dbReference type="InterPro" id="IPR007219">
    <property type="entry name" value="XnlR_reg_dom"/>
</dbReference>
<dbReference type="PANTHER" id="PTHR47540">
    <property type="entry name" value="THIAMINE REPRESSIBLE GENES REGULATORY PROTEIN THI5"/>
    <property type="match status" value="1"/>
</dbReference>
<dbReference type="PROSITE" id="PS50048">
    <property type="entry name" value="ZN2_CY6_FUNGAL_2"/>
    <property type="match status" value="1"/>
</dbReference>
<dbReference type="GO" id="GO:0043565">
    <property type="term" value="F:sequence-specific DNA binding"/>
    <property type="evidence" value="ECO:0007669"/>
    <property type="project" value="TreeGrafter"/>
</dbReference>
<keyword evidence="4" id="KW-0238">DNA-binding</keyword>
<keyword evidence="2" id="KW-0479">Metal-binding</keyword>
<comment type="subcellular location">
    <subcellularLocation>
        <location evidence="1">Nucleus</location>
    </subcellularLocation>
</comment>
<dbReference type="Pfam" id="PF04082">
    <property type="entry name" value="Fungal_trans"/>
    <property type="match status" value="1"/>
</dbReference>
<dbReference type="GO" id="GO:0045944">
    <property type="term" value="P:positive regulation of transcription by RNA polymerase II"/>
    <property type="evidence" value="ECO:0007669"/>
    <property type="project" value="TreeGrafter"/>
</dbReference>
<proteinExistence type="predicted"/>
<dbReference type="GO" id="GO:0000981">
    <property type="term" value="F:DNA-binding transcription factor activity, RNA polymerase II-specific"/>
    <property type="evidence" value="ECO:0007669"/>
    <property type="project" value="InterPro"/>
</dbReference>
<accession>A0A1E3BKD9</accession>
<keyword evidence="6" id="KW-0539">Nucleus</keyword>
<feature type="domain" description="Zn(2)-C6 fungal-type" evidence="7">
    <location>
        <begin position="16"/>
        <end position="47"/>
    </location>
</feature>
<evidence type="ECO:0000256" key="1">
    <source>
        <dbReference type="ARBA" id="ARBA00004123"/>
    </source>
</evidence>